<dbReference type="EMBL" id="UGIF01000002">
    <property type="protein sequence ID" value="STP30710.1"/>
    <property type="molecule type" value="Genomic_DNA"/>
</dbReference>
<reference evidence="3 4" key="1">
    <citation type="submission" date="2018-06" db="EMBL/GenBank/DDBJ databases">
        <authorList>
            <consortium name="Pathogen Informatics"/>
            <person name="Doyle S."/>
        </authorList>
    </citation>
    <scope>NUCLEOTIDE SEQUENCE [LARGE SCALE GENOMIC DNA]</scope>
    <source>
        <strain evidence="3 4">NCTC8129</strain>
    </source>
</reference>
<sequence>MIYTIIKKNWFFEQGRRLSKVLTVHVLLVLAVEGSGKSIMVAEIAKRTTRKGNRVLFLVHRRELIDQIKDTFQKMGVNNQLVNFGMVQTVVQHLKTIKKPQLIITDENHHGLAASYRKIYEYYSDVPRLGFTATPIRLNGSGLGDVNDLLIEGVSAKWLIENQRLAPYEYYAPKLIDTAELKKASTGDFTKKSMDKAVKNTIYGDVLKHYKTLAEDEQAIAYCHSIDASKHTAEIFNDAGYKAAHIDAKTPKDERSEIIESFRKHEIKILCNVDLIGEGFDVPDCSTVIMLRPTQSLSLYIQQSMRGMRYRPNKKSIIIDHVGNVNRFGLPDMDREWSLDTKKKTKTDSDVSVVQCAFCFGAYERPKGENICPYCGELQPIEERKSELEIDESTELLKVGETKITLNFENNKYYNMTEDEAESIEDLYAIARAKGFKPGWAYMAAKRKGWL</sequence>
<dbReference type="PANTHER" id="PTHR47396">
    <property type="entry name" value="TYPE I RESTRICTION ENZYME ECOKI R PROTEIN"/>
    <property type="match status" value="1"/>
</dbReference>
<dbReference type="PROSITE" id="PS51194">
    <property type="entry name" value="HELICASE_CTER"/>
    <property type="match status" value="1"/>
</dbReference>
<organism evidence="3 4">
    <name type="scientific">Enterococcus durans</name>
    <dbReference type="NCBI Taxonomy" id="53345"/>
    <lineage>
        <taxon>Bacteria</taxon>
        <taxon>Bacillati</taxon>
        <taxon>Bacillota</taxon>
        <taxon>Bacilli</taxon>
        <taxon>Lactobacillales</taxon>
        <taxon>Enterococcaceae</taxon>
        <taxon>Enterococcus</taxon>
    </lineage>
</organism>
<dbReference type="GO" id="GO:0003677">
    <property type="term" value="F:DNA binding"/>
    <property type="evidence" value="ECO:0007669"/>
    <property type="project" value="InterPro"/>
</dbReference>
<dbReference type="PANTHER" id="PTHR47396:SF1">
    <property type="entry name" value="ATP-DEPENDENT HELICASE IRC3-RELATED"/>
    <property type="match status" value="1"/>
</dbReference>
<accession>A0A377KNC9</accession>
<dbReference type="SMART" id="SM00490">
    <property type="entry name" value="HELICc"/>
    <property type="match status" value="1"/>
</dbReference>
<dbReference type="GO" id="GO:0004386">
    <property type="term" value="F:helicase activity"/>
    <property type="evidence" value="ECO:0007669"/>
    <property type="project" value="UniProtKB-KW"/>
</dbReference>
<dbReference type="Pfam" id="PF00271">
    <property type="entry name" value="Helicase_C"/>
    <property type="match status" value="1"/>
</dbReference>
<dbReference type="InterPro" id="IPR001650">
    <property type="entry name" value="Helicase_C-like"/>
</dbReference>
<dbReference type="SUPFAM" id="SSF52540">
    <property type="entry name" value="P-loop containing nucleoside triphosphate hydrolases"/>
    <property type="match status" value="1"/>
</dbReference>
<dbReference type="InterPro" id="IPR014001">
    <property type="entry name" value="Helicase_ATP-bd"/>
</dbReference>
<evidence type="ECO:0000313" key="4">
    <source>
        <dbReference type="Proteomes" id="UP000254070"/>
    </source>
</evidence>
<dbReference type="Gene3D" id="3.40.50.300">
    <property type="entry name" value="P-loop containing nucleotide triphosphate hydrolases"/>
    <property type="match status" value="2"/>
</dbReference>
<gene>
    <name evidence="3" type="ORF">NCTC8129_02963</name>
</gene>
<dbReference type="AlphaFoldDB" id="A0A377KNC9"/>
<dbReference type="Pfam" id="PF04851">
    <property type="entry name" value="ResIII"/>
    <property type="match status" value="1"/>
</dbReference>
<keyword evidence="3" id="KW-0378">Hydrolase</keyword>
<feature type="domain" description="Helicase C-terminal" evidence="2">
    <location>
        <begin position="205"/>
        <end position="350"/>
    </location>
</feature>
<dbReference type="InterPro" id="IPR006935">
    <property type="entry name" value="Helicase/UvrB_N"/>
</dbReference>
<dbReference type="RefSeq" id="WP_258863915.1">
    <property type="nucleotide sequence ID" value="NZ_UGIF01000002.1"/>
</dbReference>
<dbReference type="InterPro" id="IPR027417">
    <property type="entry name" value="P-loop_NTPase"/>
</dbReference>
<evidence type="ECO:0000259" key="1">
    <source>
        <dbReference type="PROSITE" id="PS51192"/>
    </source>
</evidence>
<protein>
    <submittedName>
        <fullName evidence="3">Putative helicase</fullName>
    </submittedName>
</protein>
<dbReference type="Proteomes" id="UP000254070">
    <property type="component" value="Unassembled WGS sequence"/>
</dbReference>
<feature type="domain" description="Helicase ATP-binding" evidence="1">
    <location>
        <begin position="18"/>
        <end position="153"/>
    </location>
</feature>
<keyword evidence="3" id="KW-0067">ATP-binding</keyword>
<evidence type="ECO:0000259" key="2">
    <source>
        <dbReference type="PROSITE" id="PS51194"/>
    </source>
</evidence>
<dbReference type="GO" id="GO:0016787">
    <property type="term" value="F:hydrolase activity"/>
    <property type="evidence" value="ECO:0007669"/>
    <property type="project" value="InterPro"/>
</dbReference>
<dbReference type="SMART" id="SM00487">
    <property type="entry name" value="DEXDc"/>
    <property type="match status" value="1"/>
</dbReference>
<evidence type="ECO:0000313" key="3">
    <source>
        <dbReference type="EMBL" id="STP30710.1"/>
    </source>
</evidence>
<dbReference type="GO" id="GO:0005524">
    <property type="term" value="F:ATP binding"/>
    <property type="evidence" value="ECO:0007669"/>
    <property type="project" value="InterPro"/>
</dbReference>
<dbReference type="InterPro" id="IPR050742">
    <property type="entry name" value="Helicase_Restrict-Modif_Enz"/>
</dbReference>
<dbReference type="GO" id="GO:0005829">
    <property type="term" value="C:cytosol"/>
    <property type="evidence" value="ECO:0007669"/>
    <property type="project" value="TreeGrafter"/>
</dbReference>
<keyword evidence="3" id="KW-0547">Nucleotide-binding</keyword>
<name>A0A377KNC9_9ENTE</name>
<proteinExistence type="predicted"/>
<dbReference type="PROSITE" id="PS51192">
    <property type="entry name" value="HELICASE_ATP_BIND_1"/>
    <property type="match status" value="1"/>
</dbReference>
<keyword evidence="3" id="KW-0347">Helicase</keyword>